<keyword evidence="14" id="KW-1185">Reference proteome</keyword>
<keyword evidence="3 9" id="KW-0479">Metal-binding</keyword>
<feature type="binding site" evidence="9">
    <location>
        <position position="152"/>
    </location>
    <ligand>
        <name>Mn(2+)</name>
        <dbReference type="ChEBI" id="CHEBI:29035"/>
    </ligand>
</feature>
<feature type="binding site" evidence="9">
    <location>
        <position position="206"/>
    </location>
    <ligand>
        <name>1-deoxy-D-xylulose 5-phosphate</name>
        <dbReference type="ChEBI" id="CHEBI:57792"/>
    </ligand>
</feature>
<evidence type="ECO:0000256" key="7">
    <source>
        <dbReference type="ARBA" id="ARBA00023229"/>
    </source>
</evidence>
<feature type="binding site" evidence="9">
    <location>
        <position position="128"/>
    </location>
    <ligand>
        <name>NADPH</name>
        <dbReference type="ChEBI" id="CHEBI:57783"/>
    </ligand>
</feature>
<dbReference type="FunFam" id="3.40.50.720:FF:000045">
    <property type="entry name" value="1-deoxy-D-xylulose 5-phosphate reductoisomerase"/>
    <property type="match status" value="1"/>
</dbReference>
<evidence type="ECO:0000313" key="13">
    <source>
        <dbReference type="EMBL" id="SBT08851.1"/>
    </source>
</evidence>
<comment type="catalytic activity">
    <reaction evidence="8">
        <text>2-C-methyl-D-erythritol 4-phosphate + NADP(+) = 1-deoxy-D-xylulose 5-phosphate + NADPH + H(+)</text>
        <dbReference type="Rhea" id="RHEA:13717"/>
        <dbReference type="ChEBI" id="CHEBI:15378"/>
        <dbReference type="ChEBI" id="CHEBI:57783"/>
        <dbReference type="ChEBI" id="CHEBI:57792"/>
        <dbReference type="ChEBI" id="CHEBI:58262"/>
        <dbReference type="ChEBI" id="CHEBI:58349"/>
        <dbReference type="EC" id="1.1.1.267"/>
    </reaction>
    <physiologicalReaction direction="right-to-left" evidence="8">
        <dbReference type="Rhea" id="RHEA:13719"/>
    </physiologicalReaction>
</comment>
<dbReference type="GO" id="GO:0030145">
    <property type="term" value="F:manganese ion binding"/>
    <property type="evidence" value="ECO:0007669"/>
    <property type="project" value="TreeGrafter"/>
</dbReference>
<dbReference type="AlphaFoldDB" id="A0A1A8XVU7"/>
<feature type="binding site" evidence="9">
    <location>
        <position position="126"/>
    </location>
    <ligand>
        <name>NADPH</name>
        <dbReference type="ChEBI" id="CHEBI:57783"/>
    </ligand>
</feature>
<feature type="binding site" evidence="9">
    <location>
        <position position="224"/>
    </location>
    <ligand>
        <name>1-deoxy-D-xylulose 5-phosphate</name>
        <dbReference type="ChEBI" id="CHEBI:57792"/>
    </ligand>
</feature>
<dbReference type="SUPFAM" id="SSF69055">
    <property type="entry name" value="1-deoxy-D-xylulose-5-phosphate reductoisomerase, C-terminal domain"/>
    <property type="match status" value="1"/>
</dbReference>
<feature type="domain" description="1-deoxy-D-xylulose 5-phosphate reductoisomerase N-terminal" evidence="10">
    <location>
        <begin position="6"/>
        <end position="134"/>
    </location>
</feature>
<feature type="binding site" evidence="9">
    <location>
        <position position="154"/>
    </location>
    <ligand>
        <name>1-deoxy-D-xylulose 5-phosphate</name>
        <dbReference type="ChEBI" id="CHEBI:57792"/>
    </ligand>
</feature>
<comment type="cofactor">
    <cofactor evidence="9">
        <name>Mg(2+)</name>
        <dbReference type="ChEBI" id="CHEBI:18420"/>
    </cofactor>
    <cofactor evidence="9">
        <name>Mn(2+)</name>
        <dbReference type="ChEBI" id="CHEBI:29035"/>
    </cofactor>
</comment>
<dbReference type="GO" id="GO:0030604">
    <property type="term" value="F:1-deoxy-D-xylulose-5-phosphate reductoisomerase activity"/>
    <property type="evidence" value="ECO:0007669"/>
    <property type="project" value="UniProtKB-UniRule"/>
</dbReference>
<feature type="domain" description="1-deoxy-D-xylulose 5-phosphate reductoisomerase C-terminal" evidence="11">
    <location>
        <begin position="148"/>
        <end position="236"/>
    </location>
</feature>
<dbReference type="Gene3D" id="1.10.1740.10">
    <property type="match status" value="1"/>
</dbReference>
<accession>A0A1A8XVU7</accession>
<comment type="similarity">
    <text evidence="2 9">Belongs to the DXR family.</text>
</comment>
<dbReference type="GO" id="GO:0070402">
    <property type="term" value="F:NADPH binding"/>
    <property type="evidence" value="ECO:0007669"/>
    <property type="project" value="InterPro"/>
</dbReference>
<evidence type="ECO:0000256" key="3">
    <source>
        <dbReference type="ARBA" id="ARBA00022723"/>
    </source>
</evidence>
<dbReference type="InterPro" id="IPR013644">
    <property type="entry name" value="DXP_reductoisomerase_C"/>
</dbReference>
<feature type="binding site" evidence="9">
    <location>
        <position position="228"/>
    </location>
    <ligand>
        <name>1-deoxy-D-xylulose 5-phosphate</name>
        <dbReference type="ChEBI" id="CHEBI:57792"/>
    </ligand>
</feature>
<dbReference type="Pfam" id="PF02670">
    <property type="entry name" value="DXP_reductoisom"/>
    <property type="match status" value="1"/>
</dbReference>
<keyword evidence="7 9" id="KW-0414">Isoprene biosynthesis</keyword>
<comment type="function">
    <text evidence="9">Catalyzes the NADPH-dependent rearrangement and reduction of 1-deoxy-D-xylulose-5-phosphate (DXP) to 2-C-methyl-D-erythritol 4-phosphate (MEP).</text>
</comment>
<feature type="binding site" evidence="9">
    <location>
        <position position="153"/>
    </location>
    <ligand>
        <name>1-deoxy-D-xylulose 5-phosphate</name>
        <dbReference type="ChEBI" id="CHEBI:57792"/>
    </ligand>
</feature>
<dbReference type="InterPro" id="IPR036291">
    <property type="entry name" value="NAD(P)-bd_dom_sf"/>
</dbReference>
<evidence type="ECO:0000256" key="4">
    <source>
        <dbReference type="ARBA" id="ARBA00022857"/>
    </source>
</evidence>
<name>A0A1A8XVU7_9RHOO</name>
<evidence type="ECO:0000259" key="12">
    <source>
        <dbReference type="Pfam" id="PF13288"/>
    </source>
</evidence>
<dbReference type="GO" id="GO:0016853">
    <property type="term" value="F:isomerase activity"/>
    <property type="evidence" value="ECO:0007669"/>
    <property type="project" value="UniProtKB-KW"/>
</dbReference>
<feature type="binding site" evidence="9">
    <location>
        <position position="15"/>
    </location>
    <ligand>
        <name>NADPH</name>
        <dbReference type="ChEBI" id="CHEBI:57783"/>
    </ligand>
</feature>
<dbReference type="PIRSF" id="PIRSF006205">
    <property type="entry name" value="Dxp_reductismrs"/>
    <property type="match status" value="1"/>
</dbReference>
<dbReference type="Pfam" id="PF08436">
    <property type="entry name" value="DXP_redisom_C"/>
    <property type="match status" value="1"/>
</dbReference>
<feature type="binding site" evidence="9">
    <location>
        <position position="225"/>
    </location>
    <ligand>
        <name>1-deoxy-D-xylulose 5-phosphate</name>
        <dbReference type="ChEBI" id="CHEBI:57792"/>
    </ligand>
</feature>
<dbReference type="Proteomes" id="UP000199600">
    <property type="component" value="Unassembled WGS sequence"/>
</dbReference>
<dbReference type="InterPro" id="IPR026877">
    <property type="entry name" value="DXPR_C"/>
</dbReference>
<protein>
    <recommendedName>
        <fullName evidence="9">1-deoxy-D-xylulose 5-phosphate reductoisomerase</fullName>
        <shortName evidence="9">DXP reductoisomerase</shortName>
        <ecNumber evidence="9">1.1.1.267</ecNumber>
    </recommendedName>
    <alternativeName>
        <fullName evidence="9">1-deoxyxylulose-5-phosphate reductoisomerase</fullName>
    </alternativeName>
    <alternativeName>
        <fullName evidence="9">2-C-methyl-D-erythritol 4-phosphate synthase</fullName>
    </alternativeName>
</protein>
<dbReference type="Gene3D" id="3.40.50.720">
    <property type="entry name" value="NAD(P)-binding Rossmann-like Domain"/>
    <property type="match status" value="1"/>
</dbReference>
<feature type="binding site" evidence="9">
    <location>
        <position position="127"/>
    </location>
    <ligand>
        <name>1-deoxy-D-xylulose 5-phosphate</name>
        <dbReference type="ChEBI" id="CHEBI:57792"/>
    </ligand>
</feature>
<dbReference type="Pfam" id="PF13288">
    <property type="entry name" value="DXPR_C"/>
    <property type="match status" value="1"/>
</dbReference>
<dbReference type="RefSeq" id="WP_186411385.1">
    <property type="nucleotide sequence ID" value="NZ_FLQY01000215.1"/>
</dbReference>
<evidence type="ECO:0000313" key="14">
    <source>
        <dbReference type="Proteomes" id="UP000199600"/>
    </source>
</evidence>
<dbReference type="GO" id="GO:0051484">
    <property type="term" value="P:isopentenyl diphosphate biosynthetic process, methylerythritol 4-phosphate pathway involved in terpenoid biosynthetic process"/>
    <property type="evidence" value="ECO:0007669"/>
    <property type="project" value="UniProtKB-ARBA"/>
</dbReference>
<evidence type="ECO:0000256" key="9">
    <source>
        <dbReference type="HAMAP-Rule" id="MF_00183"/>
    </source>
</evidence>
<keyword evidence="6 9" id="KW-0464">Manganese</keyword>
<evidence type="ECO:0000256" key="2">
    <source>
        <dbReference type="ARBA" id="ARBA00006825"/>
    </source>
</evidence>
<dbReference type="EC" id="1.1.1.267" evidence="9"/>
<feature type="domain" description="DXP reductoisomerase C-terminal" evidence="12">
    <location>
        <begin position="268"/>
        <end position="384"/>
    </location>
</feature>
<dbReference type="InterPro" id="IPR013512">
    <property type="entry name" value="DXP_reductoisomerase_N"/>
</dbReference>
<sequence>MTLQKLTILGSTGSIGVNTLDVVRRHPQRYRVIALCAHNQIDRLFEQCLEFQPRFAVVRDAELAAELQRRLRLAASSIHVESGPEALVRMAELPEVDSVMAAIVGSAGLQPTLAAAVAGKKILLANKEALVMAGPVFMRAVRESNSTLLPIDSEHNAIFQSLPADYSGSLLKSGVRSILLTASGGPFRNTPVADLEHVSPEQACAHPNWVMGRKISVDSATMMNKGLEMIEAHWLFNVPAEQIEVVIHPQSVIHSLVQYVDGSVIAELGNPDMRTPIAHGLAYPERINAGVEPLDLCKIASLHFERPDFERFPCLDLAFRALRAGHSAPTTLNAANELAVQAFLDGRIGFTAISRIIATVMDMSPVTELAALSDVIDADSAARKLAEQIIGEMVSV</sequence>
<feature type="binding site" evidence="9">
    <location>
        <position position="13"/>
    </location>
    <ligand>
        <name>NADPH</name>
        <dbReference type="ChEBI" id="CHEBI:57783"/>
    </ligand>
</feature>
<evidence type="ECO:0000259" key="10">
    <source>
        <dbReference type="Pfam" id="PF02670"/>
    </source>
</evidence>
<gene>
    <name evidence="9 13" type="primary">dxr</name>
    <name evidence="13" type="ORF">PROAA_2920006</name>
</gene>
<dbReference type="PANTHER" id="PTHR30525:SF0">
    <property type="entry name" value="1-DEOXY-D-XYLULOSE 5-PHOSPHATE REDUCTOISOMERASE, CHLOROPLASTIC"/>
    <property type="match status" value="1"/>
</dbReference>
<feature type="binding site" evidence="9">
    <location>
        <position position="219"/>
    </location>
    <ligand>
        <name>1-deoxy-D-xylulose 5-phosphate</name>
        <dbReference type="ChEBI" id="CHEBI:57792"/>
    </ligand>
</feature>
<feature type="binding site" evidence="9">
    <location>
        <position position="228"/>
    </location>
    <ligand>
        <name>Mn(2+)</name>
        <dbReference type="ChEBI" id="CHEBI:29035"/>
    </ligand>
</feature>
<dbReference type="InterPro" id="IPR003821">
    <property type="entry name" value="DXP_reductoisomerase"/>
</dbReference>
<evidence type="ECO:0000259" key="11">
    <source>
        <dbReference type="Pfam" id="PF08436"/>
    </source>
</evidence>
<dbReference type="EMBL" id="FLQY01000215">
    <property type="protein sequence ID" value="SBT08851.1"/>
    <property type="molecule type" value="Genomic_DNA"/>
</dbReference>
<keyword evidence="9" id="KW-0460">Magnesium</keyword>
<keyword evidence="13" id="KW-0413">Isomerase</keyword>
<feature type="binding site" evidence="9">
    <location>
        <position position="14"/>
    </location>
    <ligand>
        <name>NADPH</name>
        <dbReference type="ChEBI" id="CHEBI:57783"/>
    </ligand>
</feature>
<feature type="binding site" evidence="9">
    <location>
        <position position="154"/>
    </location>
    <ligand>
        <name>Mn(2+)</name>
        <dbReference type="ChEBI" id="CHEBI:29035"/>
    </ligand>
</feature>
<feature type="binding site" evidence="9">
    <location>
        <position position="12"/>
    </location>
    <ligand>
        <name>NADPH</name>
        <dbReference type="ChEBI" id="CHEBI:57783"/>
    </ligand>
</feature>
<organism evidence="13 14">
    <name type="scientific">Candidatus Propionivibrio aalborgensis</name>
    <dbReference type="NCBI Taxonomy" id="1860101"/>
    <lineage>
        <taxon>Bacteria</taxon>
        <taxon>Pseudomonadati</taxon>
        <taxon>Pseudomonadota</taxon>
        <taxon>Betaproteobacteria</taxon>
        <taxon>Rhodocyclales</taxon>
        <taxon>Rhodocyclaceae</taxon>
        <taxon>Propionivibrio</taxon>
    </lineage>
</organism>
<feature type="binding site" evidence="9">
    <location>
        <position position="212"/>
    </location>
    <ligand>
        <name>NADPH</name>
        <dbReference type="ChEBI" id="CHEBI:57783"/>
    </ligand>
</feature>
<comment type="pathway">
    <text evidence="1 9">Isoprenoid biosynthesis; isopentenyl diphosphate biosynthesis via DXP pathway; isopentenyl diphosphate from 1-deoxy-D-xylulose 5-phosphate: step 1/6.</text>
</comment>
<dbReference type="NCBIfam" id="NF003938">
    <property type="entry name" value="PRK05447.1-1"/>
    <property type="match status" value="1"/>
</dbReference>
<dbReference type="HAMAP" id="MF_00183">
    <property type="entry name" value="DXP_reductoisom"/>
    <property type="match status" value="1"/>
</dbReference>
<dbReference type="UniPathway" id="UPA00056">
    <property type="reaction ID" value="UER00092"/>
</dbReference>
<dbReference type="NCBIfam" id="NF009114">
    <property type="entry name" value="PRK12464.1"/>
    <property type="match status" value="1"/>
</dbReference>
<feature type="binding site" evidence="9">
    <location>
        <position position="183"/>
    </location>
    <ligand>
        <name>1-deoxy-D-xylulose 5-phosphate</name>
        <dbReference type="ChEBI" id="CHEBI:57792"/>
    </ligand>
</feature>
<dbReference type="PANTHER" id="PTHR30525">
    <property type="entry name" value="1-DEOXY-D-XYLULOSE 5-PHOSPHATE REDUCTOISOMERASE"/>
    <property type="match status" value="1"/>
</dbReference>
<comment type="caution">
    <text evidence="9">Lacks conserved residue(s) required for the propagation of feature annotation.</text>
</comment>
<dbReference type="SUPFAM" id="SSF55347">
    <property type="entry name" value="Glyceraldehyde-3-phosphate dehydrogenase-like, C-terminal domain"/>
    <property type="match status" value="1"/>
</dbReference>
<evidence type="ECO:0000256" key="5">
    <source>
        <dbReference type="ARBA" id="ARBA00023002"/>
    </source>
</evidence>
<keyword evidence="4 9" id="KW-0521">NADP</keyword>
<reference evidence="13 14" key="1">
    <citation type="submission" date="2016-06" db="EMBL/GenBank/DDBJ databases">
        <authorList>
            <person name="Kjaerup R.B."/>
            <person name="Dalgaard T.S."/>
            <person name="Juul-Madsen H.R."/>
        </authorList>
    </citation>
    <scope>NUCLEOTIDE SEQUENCE [LARGE SCALE GENOMIC DNA]</scope>
    <source>
        <strain evidence="13">2</strain>
    </source>
</reference>
<evidence type="ECO:0000256" key="1">
    <source>
        <dbReference type="ARBA" id="ARBA00005094"/>
    </source>
</evidence>
<proteinExistence type="inferred from homology"/>
<evidence type="ECO:0000256" key="6">
    <source>
        <dbReference type="ARBA" id="ARBA00023211"/>
    </source>
</evidence>
<dbReference type="InterPro" id="IPR036169">
    <property type="entry name" value="DXPR_C_sf"/>
</dbReference>
<dbReference type="NCBIfam" id="TIGR00243">
    <property type="entry name" value="Dxr"/>
    <property type="match status" value="1"/>
</dbReference>
<evidence type="ECO:0000256" key="8">
    <source>
        <dbReference type="ARBA" id="ARBA00048543"/>
    </source>
</evidence>
<dbReference type="SUPFAM" id="SSF51735">
    <property type="entry name" value="NAD(P)-binding Rossmann-fold domains"/>
    <property type="match status" value="1"/>
</dbReference>
<keyword evidence="5 9" id="KW-0560">Oxidoreductase</keyword>